<evidence type="ECO:0000259" key="1">
    <source>
        <dbReference type="Pfam" id="PF20150"/>
    </source>
</evidence>
<dbReference type="InterPro" id="IPR045518">
    <property type="entry name" value="2EXR"/>
</dbReference>
<dbReference type="PANTHER" id="PTHR35910">
    <property type="entry name" value="2EXR DOMAIN-CONTAINING PROTEIN"/>
    <property type="match status" value="1"/>
</dbReference>
<sequence length="446" mass="50528">MLLEAARALFFPGDPPISSPRATLTSDAAPSLHTLNGPGFDTANYFPGTMTLFPTLPLELRERIWGLSLPDQRLLQVTVTAASASQSNGFTTPLAPYQSRNKLGNIISGTNYHLELLSTDTISPLLYVNHEANAIVGRVYRVHVPVTSRIPSSDARCLRFCPEQDTILINAEWKHCKAYFADFVHDALAYDQKGKGILHLAIMADGKTWVTAPHFPVGLHGLHRCAQAALFFTLGGLESVSLVHLRRVECREMSSRLRCHFRMNETPQTGMVRINRAYPLWSSNASYSMLPVDPRPVSRYLDSVDCEYDPRRLIVAWREFESAYNVEPTSPDRIRVIIATTDPQYDLEIATINQARWFRQKEEALWRNGWDKWRWLCGYYPEVSSPDTDEDREFSETQNAVGFWSVPLEAFGPLPDDPHDYTWEKSPVCDFTAFESQIQLGLFTLP</sequence>
<dbReference type="AlphaFoldDB" id="A0A6A5UUF5"/>
<name>A0A6A5UUF5_9PLEO</name>
<protein>
    <recommendedName>
        <fullName evidence="1">2EXR domain-containing protein</fullName>
    </recommendedName>
</protein>
<gene>
    <name evidence="2" type="ORF">BU23DRAFT_602237</name>
</gene>
<proteinExistence type="predicted"/>
<dbReference type="EMBL" id="ML976721">
    <property type="protein sequence ID" value="KAF1968324.1"/>
    <property type="molecule type" value="Genomic_DNA"/>
</dbReference>
<evidence type="ECO:0000313" key="2">
    <source>
        <dbReference type="EMBL" id="KAF1968324.1"/>
    </source>
</evidence>
<accession>A0A6A5UUF5</accession>
<evidence type="ECO:0000313" key="3">
    <source>
        <dbReference type="Proteomes" id="UP000800036"/>
    </source>
</evidence>
<dbReference type="OrthoDB" id="3469466at2759"/>
<feature type="domain" description="2EXR" evidence="1">
    <location>
        <begin position="51"/>
        <end position="167"/>
    </location>
</feature>
<dbReference type="PANTHER" id="PTHR35910:SF1">
    <property type="entry name" value="2EXR DOMAIN-CONTAINING PROTEIN"/>
    <property type="match status" value="1"/>
</dbReference>
<dbReference type="Proteomes" id="UP000800036">
    <property type="component" value="Unassembled WGS sequence"/>
</dbReference>
<organism evidence="2 3">
    <name type="scientific">Bimuria novae-zelandiae CBS 107.79</name>
    <dbReference type="NCBI Taxonomy" id="1447943"/>
    <lineage>
        <taxon>Eukaryota</taxon>
        <taxon>Fungi</taxon>
        <taxon>Dikarya</taxon>
        <taxon>Ascomycota</taxon>
        <taxon>Pezizomycotina</taxon>
        <taxon>Dothideomycetes</taxon>
        <taxon>Pleosporomycetidae</taxon>
        <taxon>Pleosporales</taxon>
        <taxon>Massarineae</taxon>
        <taxon>Didymosphaeriaceae</taxon>
        <taxon>Bimuria</taxon>
    </lineage>
</organism>
<dbReference type="Pfam" id="PF20150">
    <property type="entry name" value="2EXR"/>
    <property type="match status" value="1"/>
</dbReference>
<keyword evidence="3" id="KW-1185">Reference proteome</keyword>
<reference evidence="2" key="1">
    <citation type="journal article" date="2020" name="Stud. Mycol.">
        <title>101 Dothideomycetes genomes: a test case for predicting lifestyles and emergence of pathogens.</title>
        <authorList>
            <person name="Haridas S."/>
            <person name="Albert R."/>
            <person name="Binder M."/>
            <person name="Bloem J."/>
            <person name="Labutti K."/>
            <person name="Salamov A."/>
            <person name="Andreopoulos B."/>
            <person name="Baker S."/>
            <person name="Barry K."/>
            <person name="Bills G."/>
            <person name="Bluhm B."/>
            <person name="Cannon C."/>
            <person name="Castanera R."/>
            <person name="Culley D."/>
            <person name="Daum C."/>
            <person name="Ezra D."/>
            <person name="Gonzalez J."/>
            <person name="Henrissat B."/>
            <person name="Kuo A."/>
            <person name="Liang C."/>
            <person name="Lipzen A."/>
            <person name="Lutzoni F."/>
            <person name="Magnuson J."/>
            <person name="Mondo S."/>
            <person name="Nolan M."/>
            <person name="Ohm R."/>
            <person name="Pangilinan J."/>
            <person name="Park H.-J."/>
            <person name="Ramirez L."/>
            <person name="Alfaro M."/>
            <person name="Sun H."/>
            <person name="Tritt A."/>
            <person name="Yoshinaga Y."/>
            <person name="Zwiers L.-H."/>
            <person name="Turgeon B."/>
            <person name="Goodwin S."/>
            <person name="Spatafora J."/>
            <person name="Crous P."/>
            <person name="Grigoriev I."/>
        </authorList>
    </citation>
    <scope>NUCLEOTIDE SEQUENCE</scope>
    <source>
        <strain evidence="2">CBS 107.79</strain>
    </source>
</reference>